<dbReference type="InterPro" id="IPR002750">
    <property type="entry name" value="CobE/GbiG_C"/>
</dbReference>
<dbReference type="InterPro" id="IPR036518">
    <property type="entry name" value="CobE/GbiG_C_sf"/>
</dbReference>
<dbReference type="AlphaFoldDB" id="A0A839DRH1"/>
<dbReference type="SUPFAM" id="SSF159664">
    <property type="entry name" value="CobE/GbiG C-terminal domain-like"/>
    <property type="match status" value="1"/>
</dbReference>
<dbReference type="EMBL" id="JACGWZ010000001">
    <property type="protein sequence ID" value="MBA8823319.1"/>
    <property type="molecule type" value="Genomic_DNA"/>
</dbReference>
<dbReference type="PANTHER" id="PTHR37477">
    <property type="entry name" value="COBALT-PRECORRIN-5A HYDROLASE"/>
    <property type="match status" value="1"/>
</dbReference>
<dbReference type="PANTHER" id="PTHR37477:SF1">
    <property type="entry name" value="COBALT-PRECORRIN-5A HYDROLASE"/>
    <property type="match status" value="1"/>
</dbReference>
<sequence length="136" mass="13670">MSDRPLAIGLGASSGAPRTAVTEVLARLVDESVLSPRAVRAFATVEARAGDPAILEAVRRCSSDGAVPLWPYPAAELAGVAVPGPSELVRAEIGISSVAEAAALRAASEWGAGAELVAGKTRGDRVTVAVARIGTA</sequence>
<dbReference type="Gene3D" id="3.30.420.180">
    <property type="entry name" value="CobE/GbiG C-terminal domain"/>
    <property type="match status" value="1"/>
</dbReference>
<name>A0A839DRH1_9PSEU</name>
<proteinExistence type="predicted"/>
<dbReference type="Proteomes" id="UP000569329">
    <property type="component" value="Unassembled WGS sequence"/>
</dbReference>
<organism evidence="2 3">
    <name type="scientific">Halosaccharopolyspora lacisalsi</name>
    <dbReference type="NCBI Taxonomy" id="1000566"/>
    <lineage>
        <taxon>Bacteria</taxon>
        <taxon>Bacillati</taxon>
        <taxon>Actinomycetota</taxon>
        <taxon>Actinomycetes</taxon>
        <taxon>Pseudonocardiales</taxon>
        <taxon>Pseudonocardiaceae</taxon>
        <taxon>Halosaccharopolyspora</taxon>
    </lineage>
</organism>
<feature type="domain" description="CobE/GbiG C-terminal" evidence="1">
    <location>
        <begin position="6"/>
        <end position="131"/>
    </location>
</feature>
<dbReference type="RefSeq" id="WP_182542650.1">
    <property type="nucleotide sequence ID" value="NZ_JACGWZ010000001.1"/>
</dbReference>
<gene>
    <name evidence="2" type="ORF">FHX42_000648</name>
</gene>
<keyword evidence="3" id="KW-1185">Reference proteome</keyword>
<reference evidence="2 3" key="1">
    <citation type="submission" date="2020-07" db="EMBL/GenBank/DDBJ databases">
        <title>Sequencing the genomes of 1000 actinobacteria strains.</title>
        <authorList>
            <person name="Klenk H.-P."/>
        </authorList>
    </citation>
    <scope>NUCLEOTIDE SEQUENCE [LARGE SCALE GENOMIC DNA]</scope>
    <source>
        <strain evidence="2 3">DSM 45975</strain>
    </source>
</reference>
<protein>
    <submittedName>
        <fullName evidence="2">Cobalamin biosynthesis protein CbiG</fullName>
    </submittedName>
</protein>
<evidence type="ECO:0000313" key="2">
    <source>
        <dbReference type="EMBL" id="MBA8823319.1"/>
    </source>
</evidence>
<comment type="caution">
    <text evidence="2">The sequence shown here is derived from an EMBL/GenBank/DDBJ whole genome shotgun (WGS) entry which is preliminary data.</text>
</comment>
<evidence type="ECO:0000259" key="1">
    <source>
        <dbReference type="Pfam" id="PF01890"/>
    </source>
</evidence>
<evidence type="ECO:0000313" key="3">
    <source>
        <dbReference type="Proteomes" id="UP000569329"/>
    </source>
</evidence>
<accession>A0A839DRH1</accession>
<dbReference type="GO" id="GO:0009236">
    <property type="term" value="P:cobalamin biosynthetic process"/>
    <property type="evidence" value="ECO:0007669"/>
    <property type="project" value="InterPro"/>
</dbReference>
<dbReference type="InterPro" id="IPR052553">
    <property type="entry name" value="CbiG_hydrolase"/>
</dbReference>
<dbReference type="Pfam" id="PF01890">
    <property type="entry name" value="CbiG_C"/>
    <property type="match status" value="1"/>
</dbReference>